<reference evidence="7" key="1">
    <citation type="journal article" date="2019" name="Int. J. Syst. Evol. Microbiol.">
        <title>The Global Catalogue of Microorganisms (GCM) 10K type strain sequencing project: providing services to taxonomists for standard genome sequencing and annotation.</title>
        <authorList>
            <consortium name="The Broad Institute Genomics Platform"/>
            <consortium name="The Broad Institute Genome Sequencing Center for Infectious Disease"/>
            <person name="Wu L."/>
            <person name="Ma J."/>
        </authorList>
    </citation>
    <scope>NUCLEOTIDE SEQUENCE [LARGE SCALE GENOMIC DNA]</scope>
    <source>
        <strain evidence="7">JCM 17727</strain>
    </source>
</reference>
<evidence type="ECO:0000313" key="6">
    <source>
        <dbReference type="EMBL" id="GAA4346640.1"/>
    </source>
</evidence>
<dbReference type="PANTHER" id="PTHR11712">
    <property type="entry name" value="POLYKETIDE SYNTHASE-RELATED"/>
    <property type="match status" value="1"/>
</dbReference>
<comment type="pathway">
    <text evidence="1">Lipid metabolism; fatty acid biosynthesis.</text>
</comment>
<name>A0ABP8HXB2_9GAMM</name>
<dbReference type="Proteomes" id="UP001501294">
    <property type="component" value="Unassembled WGS sequence"/>
</dbReference>
<dbReference type="Pfam" id="PF02801">
    <property type="entry name" value="Ketoacyl-synt_C"/>
    <property type="match status" value="1"/>
</dbReference>
<dbReference type="Pfam" id="PF00109">
    <property type="entry name" value="ketoacyl-synt"/>
    <property type="match status" value="1"/>
</dbReference>
<evidence type="ECO:0000313" key="7">
    <source>
        <dbReference type="Proteomes" id="UP001501294"/>
    </source>
</evidence>
<dbReference type="InterPro" id="IPR018201">
    <property type="entry name" value="Ketoacyl_synth_AS"/>
</dbReference>
<evidence type="ECO:0000256" key="2">
    <source>
        <dbReference type="ARBA" id="ARBA00008467"/>
    </source>
</evidence>
<organism evidence="6 7">
    <name type="scientific">Kangiella taiwanensis</name>
    <dbReference type="NCBI Taxonomy" id="1079179"/>
    <lineage>
        <taxon>Bacteria</taxon>
        <taxon>Pseudomonadati</taxon>
        <taxon>Pseudomonadota</taxon>
        <taxon>Gammaproteobacteria</taxon>
        <taxon>Kangiellales</taxon>
        <taxon>Kangiellaceae</taxon>
        <taxon>Kangiella</taxon>
    </lineage>
</organism>
<dbReference type="PROSITE" id="PS52004">
    <property type="entry name" value="KS3_2"/>
    <property type="match status" value="1"/>
</dbReference>
<feature type="domain" description="Ketosynthase family 3 (KS3)" evidence="5">
    <location>
        <begin position="1"/>
        <end position="404"/>
    </location>
</feature>
<gene>
    <name evidence="6" type="ORF">GCM10023150_08240</name>
</gene>
<dbReference type="Gene3D" id="3.40.47.10">
    <property type="match status" value="2"/>
</dbReference>
<dbReference type="InterPro" id="IPR020841">
    <property type="entry name" value="PKS_Beta-ketoAc_synthase_dom"/>
</dbReference>
<dbReference type="InterPro" id="IPR014031">
    <property type="entry name" value="Ketoacyl_synth_C"/>
</dbReference>
<comment type="similarity">
    <text evidence="2 4">Belongs to the thiolase-like superfamily. Beta-ketoacyl-ACP synthases family.</text>
</comment>
<evidence type="ECO:0000256" key="3">
    <source>
        <dbReference type="ARBA" id="ARBA00022679"/>
    </source>
</evidence>
<evidence type="ECO:0000256" key="4">
    <source>
        <dbReference type="RuleBase" id="RU003694"/>
    </source>
</evidence>
<dbReference type="EMBL" id="BAABFU010000001">
    <property type="protein sequence ID" value="GAA4346640.1"/>
    <property type="molecule type" value="Genomic_DNA"/>
</dbReference>
<keyword evidence="3 4" id="KW-0808">Transferase</keyword>
<evidence type="ECO:0000256" key="1">
    <source>
        <dbReference type="ARBA" id="ARBA00005194"/>
    </source>
</evidence>
<dbReference type="SMART" id="SM00825">
    <property type="entry name" value="PKS_KS"/>
    <property type="match status" value="1"/>
</dbReference>
<dbReference type="CDD" id="cd00834">
    <property type="entry name" value="KAS_I_II"/>
    <property type="match status" value="1"/>
</dbReference>
<accession>A0ABP8HXB2</accession>
<protein>
    <submittedName>
        <fullName evidence="6">Beta-ketoacyl-ACP synthase</fullName>
    </submittedName>
</protein>
<sequence>MNRVVVTGMSGITAFGDDWQDISTQLRSGNNAVRFMPEWDQCEGLRTSLAAPVDYSFPKLPRKKIRSMGRVSLLATCATQTALQQAGLLEHSALTNGDTGIAYGSSSGSTRTIPVFGDLIKGGPMTGFTSTSYVEMMSHTAPVNMGVFFGTKGRIIPTSSACTSGSQGIGYAYEAVKYGQQKVMIAGGAEELCITQGAVFDSLFATSVRNDSPETTPRPFDKDRDGLVIGEGAGTLILEEYEHAKARGATILAEVVGFGCNSDGAHVTQPQRETMSVAMQLALKDANLTPNDIGYVSAHGTATDRGDVAESHATRDVFQRNIPISSLKSYFGHTLGACGAIEAWLSIEMMRNNWYAPTANLQNIDPECAELDYITETNREMDYQYIMSNNFAFGGINTSIIFKRV</sequence>
<dbReference type="PANTHER" id="PTHR11712:SF325">
    <property type="entry name" value="3-OXOACYL-(ACYL-CARRIER-PROTEIN) SYNTHASE II FABF"/>
    <property type="match status" value="1"/>
</dbReference>
<keyword evidence="7" id="KW-1185">Reference proteome</keyword>
<evidence type="ECO:0000259" key="5">
    <source>
        <dbReference type="PROSITE" id="PS52004"/>
    </source>
</evidence>
<proteinExistence type="inferred from homology"/>
<dbReference type="InterPro" id="IPR014030">
    <property type="entry name" value="Ketoacyl_synth_N"/>
</dbReference>
<dbReference type="RefSeq" id="WP_223576857.1">
    <property type="nucleotide sequence ID" value="NZ_BAABFU010000001.1"/>
</dbReference>
<dbReference type="NCBIfam" id="NF006587">
    <property type="entry name" value="PRK09116.1"/>
    <property type="match status" value="1"/>
</dbReference>
<dbReference type="SUPFAM" id="SSF53901">
    <property type="entry name" value="Thiolase-like"/>
    <property type="match status" value="2"/>
</dbReference>
<comment type="caution">
    <text evidence="6">The sequence shown here is derived from an EMBL/GenBank/DDBJ whole genome shotgun (WGS) entry which is preliminary data.</text>
</comment>
<dbReference type="InterPro" id="IPR016039">
    <property type="entry name" value="Thiolase-like"/>
</dbReference>
<dbReference type="PROSITE" id="PS00606">
    <property type="entry name" value="KS3_1"/>
    <property type="match status" value="1"/>
</dbReference>
<dbReference type="InterPro" id="IPR000794">
    <property type="entry name" value="Beta-ketoacyl_synthase"/>
</dbReference>